<accession>A0A1X0CUI7</accession>
<dbReference type="AlphaFoldDB" id="A0A1X0CUI7"/>
<dbReference type="Proteomes" id="UP000192801">
    <property type="component" value="Unassembled WGS sequence"/>
</dbReference>
<evidence type="ECO:0000256" key="1">
    <source>
        <dbReference type="SAM" id="MobiDB-lite"/>
    </source>
</evidence>
<dbReference type="Pfam" id="PF05901">
    <property type="entry name" value="Excalibur"/>
    <property type="match status" value="1"/>
</dbReference>
<reference evidence="3 4" key="1">
    <citation type="submission" date="2016-12" db="EMBL/GenBank/DDBJ databases">
        <title>The new phylogeny of genus Mycobacterium.</title>
        <authorList>
            <person name="Tortoli E."/>
            <person name="Trovato A."/>
            <person name="Cirillo D.M."/>
        </authorList>
    </citation>
    <scope>NUCLEOTIDE SEQUENCE [LARGE SCALE GENOMIC DNA]</scope>
    <source>
        <strain evidence="3 4">DSM 45130</strain>
    </source>
</reference>
<evidence type="ECO:0000259" key="2">
    <source>
        <dbReference type="SMART" id="SM00894"/>
    </source>
</evidence>
<organism evidence="3 4">
    <name type="scientific">Mycolicibacterium insubricum</name>
    <dbReference type="NCBI Taxonomy" id="444597"/>
    <lineage>
        <taxon>Bacteria</taxon>
        <taxon>Bacillati</taxon>
        <taxon>Actinomycetota</taxon>
        <taxon>Actinomycetes</taxon>
        <taxon>Mycobacteriales</taxon>
        <taxon>Mycobacteriaceae</taxon>
        <taxon>Mycolicibacterium</taxon>
    </lineage>
</organism>
<gene>
    <name evidence="3" type="ORF">BST26_20300</name>
</gene>
<sequence>MLVTIASLCQTPTDSRPVGPTSGSSSRAPITSGHRSTSSVPRTTVTRPSGKPTCRDLGRTDIPRGDPDYAPWLDGDGDGIACESRKPR</sequence>
<feature type="compositionally biased region" description="Basic and acidic residues" evidence="1">
    <location>
        <begin position="53"/>
        <end position="67"/>
    </location>
</feature>
<feature type="region of interest" description="Disordered" evidence="1">
    <location>
        <begin position="1"/>
        <end position="88"/>
    </location>
</feature>
<keyword evidence="4" id="KW-1185">Reference proteome</keyword>
<dbReference type="EMBL" id="MVHS01000081">
    <property type="protein sequence ID" value="ORA63659.1"/>
    <property type="molecule type" value="Genomic_DNA"/>
</dbReference>
<feature type="compositionally biased region" description="Low complexity" evidence="1">
    <location>
        <begin position="35"/>
        <end position="49"/>
    </location>
</feature>
<comment type="caution">
    <text evidence="3">The sequence shown here is derived from an EMBL/GenBank/DDBJ whole genome shotgun (WGS) entry which is preliminary data.</text>
</comment>
<name>A0A1X0CUI7_9MYCO</name>
<dbReference type="SMART" id="SM00894">
    <property type="entry name" value="Excalibur"/>
    <property type="match status" value="1"/>
</dbReference>
<dbReference type="InterPro" id="IPR008613">
    <property type="entry name" value="Excalibur_Ca-bd_domain"/>
</dbReference>
<evidence type="ECO:0000313" key="3">
    <source>
        <dbReference type="EMBL" id="ORA63659.1"/>
    </source>
</evidence>
<protein>
    <recommendedName>
        <fullName evidence="2">Excalibur calcium-binding domain-containing protein</fullName>
    </recommendedName>
</protein>
<evidence type="ECO:0000313" key="4">
    <source>
        <dbReference type="Proteomes" id="UP000192801"/>
    </source>
</evidence>
<feature type="domain" description="Excalibur calcium-binding" evidence="2">
    <location>
        <begin position="50"/>
        <end position="83"/>
    </location>
</feature>
<proteinExistence type="predicted"/>